<evidence type="ECO:0000313" key="3">
    <source>
        <dbReference type="EMBL" id="MFD2937689.1"/>
    </source>
</evidence>
<organism evidence="3 4">
    <name type="scientific">Spirosoma flavum</name>
    <dbReference type="NCBI Taxonomy" id="2048557"/>
    <lineage>
        <taxon>Bacteria</taxon>
        <taxon>Pseudomonadati</taxon>
        <taxon>Bacteroidota</taxon>
        <taxon>Cytophagia</taxon>
        <taxon>Cytophagales</taxon>
        <taxon>Cytophagaceae</taxon>
        <taxon>Spirosoma</taxon>
    </lineage>
</organism>
<evidence type="ECO:0000313" key="4">
    <source>
        <dbReference type="Proteomes" id="UP001597512"/>
    </source>
</evidence>
<dbReference type="InterPro" id="IPR005151">
    <property type="entry name" value="Tail-specific_protease"/>
</dbReference>
<dbReference type="InterPro" id="IPR029045">
    <property type="entry name" value="ClpP/crotonase-like_dom_sf"/>
</dbReference>
<evidence type="ECO:0000256" key="1">
    <source>
        <dbReference type="SAM" id="SignalP"/>
    </source>
</evidence>
<evidence type="ECO:0000259" key="2">
    <source>
        <dbReference type="Pfam" id="PF03572"/>
    </source>
</evidence>
<reference evidence="4" key="1">
    <citation type="journal article" date="2019" name="Int. J. Syst. Evol. Microbiol.">
        <title>The Global Catalogue of Microorganisms (GCM) 10K type strain sequencing project: providing services to taxonomists for standard genome sequencing and annotation.</title>
        <authorList>
            <consortium name="The Broad Institute Genomics Platform"/>
            <consortium name="The Broad Institute Genome Sequencing Center for Infectious Disease"/>
            <person name="Wu L."/>
            <person name="Ma J."/>
        </authorList>
    </citation>
    <scope>NUCLEOTIDE SEQUENCE [LARGE SCALE GENOMIC DNA]</scope>
    <source>
        <strain evidence="4">KCTC 52490</strain>
    </source>
</reference>
<accession>A0ABW6AQB4</accession>
<feature type="signal peptide" evidence="1">
    <location>
        <begin position="1"/>
        <end position="21"/>
    </location>
</feature>
<gene>
    <name evidence="3" type="ORF">ACFS25_28225</name>
</gene>
<dbReference type="Proteomes" id="UP001597512">
    <property type="component" value="Unassembled WGS sequence"/>
</dbReference>
<dbReference type="EMBL" id="JBHUOM010000042">
    <property type="protein sequence ID" value="MFD2937689.1"/>
    <property type="molecule type" value="Genomic_DNA"/>
</dbReference>
<keyword evidence="1" id="KW-0732">Signal</keyword>
<comment type="caution">
    <text evidence="3">The sequence shown here is derived from an EMBL/GenBank/DDBJ whole genome shotgun (WGS) entry which is preliminary data.</text>
</comment>
<feature type="domain" description="Tail specific protease" evidence="2">
    <location>
        <begin position="252"/>
        <end position="418"/>
    </location>
</feature>
<dbReference type="Gene3D" id="3.90.226.10">
    <property type="entry name" value="2-enoyl-CoA Hydratase, Chain A, domain 1"/>
    <property type="match status" value="1"/>
</dbReference>
<protein>
    <submittedName>
        <fullName evidence="3">S41 family peptidase</fullName>
    </submittedName>
</protein>
<name>A0ABW6AQB4_9BACT</name>
<sequence>MVILRVYLSFLLLINPYFSSAQTQLRAADLQQDYAILRQAYQQLHPGLYQYTPKEQMDRQFDTCQQALDHDQTLGQAFLAIAKLTASIRCGHSQLNFWNQDSTVQRALFGGPTCLPAYARLIGQRFLVTHSVDPQLPASWEIQQINGQSIQHIIQRLLPYLRADGANNGKRFALLAITGKSFECFDIFYALRFPLHQPAFWLRIHNPKTGQTKHVQVTALTHQQRKRLMDQQQPQTSMPMAQLTWLPGQIPLLRINSMVDYTTAFDLKGFIDSTFQLINQKKSPYLLIDARELEGGNDQYAKQIAAHLLTKSITIRPLQNTWAYVRLDSGLNRYIINSSWADGWKYRSFADYEVTSAGQYRSKSDQKPDTIHPVDHPFAGKTFLLTSSMNSSAGFILARLLQQHRLATLVGQTTGGNQKGITAGAVFFVRLPHSGIEVDVPLIGTGYDVAKHLPDAGIQPDWPVEPTVQDWVSGKDTPVKTILERIQHE</sequence>
<dbReference type="Pfam" id="PF03572">
    <property type="entry name" value="Peptidase_S41"/>
    <property type="match status" value="1"/>
</dbReference>
<feature type="chain" id="PRO_5045458958" evidence="1">
    <location>
        <begin position="22"/>
        <end position="489"/>
    </location>
</feature>
<dbReference type="RefSeq" id="WP_381508004.1">
    <property type="nucleotide sequence ID" value="NZ_JBHUOM010000042.1"/>
</dbReference>
<dbReference type="SUPFAM" id="SSF52096">
    <property type="entry name" value="ClpP/crotonase"/>
    <property type="match status" value="1"/>
</dbReference>
<proteinExistence type="predicted"/>
<keyword evidence="4" id="KW-1185">Reference proteome</keyword>